<feature type="domain" description="GST N-terminal" evidence="1">
    <location>
        <begin position="1"/>
        <end position="76"/>
    </location>
</feature>
<keyword evidence="3" id="KW-1185">Reference proteome</keyword>
<dbReference type="GO" id="GO:0016740">
    <property type="term" value="F:transferase activity"/>
    <property type="evidence" value="ECO:0007669"/>
    <property type="project" value="UniProtKB-KW"/>
</dbReference>
<dbReference type="RefSeq" id="WP_076465594.1">
    <property type="nucleotide sequence ID" value="NZ_FTMN01000011.1"/>
</dbReference>
<organism evidence="2 3">
    <name type="scientific">Marinobacterium stanieri</name>
    <dbReference type="NCBI Taxonomy" id="49186"/>
    <lineage>
        <taxon>Bacteria</taxon>
        <taxon>Pseudomonadati</taxon>
        <taxon>Pseudomonadota</taxon>
        <taxon>Gammaproteobacteria</taxon>
        <taxon>Oceanospirillales</taxon>
        <taxon>Oceanospirillaceae</taxon>
        <taxon>Marinobacterium</taxon>
    </lineage>
</organism>
<name>A0A1N6WPM5_9GAMM</name>
<accession>A0A1N6WPM5</accession>
<dbReference type="STRING" id="49186.SAMN05421647_11192"/>
<dbReference type="Gene3D" id="3.40.30.10">
    <property type="entry name" value="Glutaredoxin"/>
    <property type="match status" value="1"/>
</dbReference>
<reference evidence="2 3" key="1">
    <citation type="submission" date="2017-01" db="EMBL/GenBank/DDBJ databases">
        <authorList>
            <person name="Mah S.A."/>
            <person name="Swanson W.J."/>
            <person name="Moy G.W."/>
            <person name="Vacquier V.D."/>
        </authorList>
    </citation>
    <scope>NUCLEOTIDE SEQUENCE [LARGE SCALE GENOMIC DNA]</scope>
    <source>
        <strain evidence="2 3">DSM 7027</strain>
    </source>
</reference>
<evidence type="ECO:0000313" key="2">
    <source>
        <dbReference type="EMBL" id="SIQ92053.1"/>
    </source>
</evidence>
<dbReference type="InterPro" id="IPR004045">
    <property type="entry name" value="Glutathione_S-Trfase_N"/>
</dbReference>
<dbReference type="SUPFAM" id="SSF47616">
    <property type="entry name" value="GST C-terminal domain-like"/>
    <property type="match status" value="1"/>
</dbReference>
<dbReference type="Pfam" id="PF13417">
    <property type="entry name" value="GST_N_3"/>
    <property type="match status" value="1"/>
</dbReference>
<dbReference type="InterPro" id="IPR036249">
    <property type="entry name" value="Thioredoxin-like_sf"/>
</dbReference>
<sequence>MELIGSSTSPLVRRIRILLANTPHTYTELDIYAGGRNALAQQTPIMKIPVLVDKGMHLYDSRVIARYLQQEHGLGRALSWEEENQLTLIDGALDSLVVLLLSQRSGLDTEADAMYYRLQKERISSTLSALEESLNQGQFSEWDYPGICLYSLVDWASFRELIELNDYPQLQQFRERFCGRDEVLATDPRSA</sequence>
<evidence type="ECO:0000259" key="1">
    <source>
        <dbReference type="PROSITE" id="PS50404"/>
    </source>
</evidence>
<dbReference type="Gene3D" id="1.20.1050.10">
    <property type="match status" value="1"/>
</dbReference>
<dbReference type="InterPro" id="IPR036282">
    <property type="entry name" value="Glutathione-S-Trfase_C_sf"/>
</dbReference>
<proteinExistence type="predicted"/>
<gene>
    <name evidence="2" type="ORF">SAMN05421647_11192</name>
</gene>
<dbReference type="AlphaFoldDB" id="A0A1N6WPM5"/>
<protein>
    <submittedName>
        <fullName evidence="2">Glutathione S-transferase</fullName>
    </submittedName>
</protein>
<keyword evidence="2" id="KW-0808">Transferase</keyword>
<dbReference type="EMBL" id="FTMN01000011">
    <property type="protein sequence ID" value="SIQ92053.1"/>
    <property type="molecule type" value="Genomic_DNA"/>
</dbReference>
<dbReference type="SUPFAM" id="SSF52833">
    <property type="entry name" value="Thioredoxin-like"/>
    <property type="match status" value="1"/>
</dbReference>
<dbReference type="eggNOG" id="COG0625">
    <property type="taxonomic scope" value="Bacteria"/>
</dbReference>
<evidence type="ECO:0000313" key="3">
    <source>
        <dbReference type="Proteomes" id="UP000186895"/>
    </source>
</evidence>
<dbReference type="PROSITE" id="PS50404">
    <property type="entry name" value="GST_NTER"/>
    <property type="match status" value="1"/>
</dbReference>
<dbReference type="Proteomes" id="UP000186895">
    <property type="component" value="Unassembled WGS sequence"/>
</dbReference>